<feature type="region of interest" description="Disordered" evidence="1">
    <location>
        <begin position="120"/>
        <end position="197"/>
    </location>
</feature>
<feature type="non-terminal residue" evidence="2">
    <location>
        <position position="1"/>
    </location>
</feature>
<feature type="region of interest" description="Disordered" evidence="1">
    <location>
        <begin position="1"/>
        <end position="89"/>
    </location>
</feature>
<evidence type="ECO:0000256" key="1">
    <source>
        <dbReference type="SAM" id="MobiDB-lite"/>
    </source>
</evidence>
<feature type="compositionally biased region" description="Low complexity" evidence="1">
    <location>
        <begin position="147"/>
        <end position="173"/>
    </location>
</feature>
<dbReference type="AlphaFoldDB" id="A0A6J4RUG1"/>
<gene>
    <name evidence="2" type="ORF">AVDCRST_MAG53-489</name>
</gene>
<accession>A0A6J4RUG1</accession>
<feature type="non-terminal residue" evidence="2">
    <location>
        <position position="197"/>
    </location>
</feature>
<dbReference type="EMBL" id="CADCVR010000020">
    <property type="protein sequence ID" value="CAA9479424.1"/>
    <property type="molecule type" value="Genomic_DNA"/>
</dbReference>
<sequence>AAHRADARPAAARARGRRRALRPGAGSGGHPLVLLGPVRGHRATPRVDRRAGGAPRGRGGARAGDRPSRGGARRDHRALGMVAARPPRGGRHLVRAALVGDGAQRGGQAPRRAAGLRYLRPGAPGRLRRRRERTLPRRAREGGLLPGGRAARVPPPRRAAQGRRGLQPAARGVDASRRRDARRRGAGGFSPPPPMRI</sequence>
<proteinExistence type="predicted"/>
<organism evidence="2">
    <name type="scientific">uncultured Solirubrobacteraceae bacterium</name>
    <dbReference type="NCBI Taxonomy" id="1162706"/>
    <lineage>
        <taxon>Bacteria</taxon>
        <taxon>Bacillati</taxon>
        <taxon>Actinomycetota</taxon>
        <taxon>Thermoleophilia</taxon>
        <taxon>Solirubrobacterales</taxon>
        <taxon>Solirubrobacteraceae</taxon>
        <taxon>environmental samples</taxon>
    </lineage>
</organism>
<evidence type="ECO:0000313" key="2">
    <source>
        <dbReference type="EMBL" id="CAA9479424.1"/>
    </source>
</evidence>
<protein>
    <submittedName>
        <fullName evidence="2">Uncharacterized protein</fullName>
    </submittedName>
</protein>
<name>A0A6J4RUG1_9ACTN</name>
<reference evidence="2" key="1">
    <citation type="submission" date="2020-02" db="EMBL/GenBank/DDBJ databases">
        <authorList>
            <person name="Meier V. D."/>
        </authorList>
    </citation>
    <scope>NUCLEOTIDE SEQUENCE</scope>
    <source>
        <strain evidence="2">AVDCRST_MAG53</strain>
    </source>
</reference>